<proteinExistence type="predicted"/>
<name>A0A0F8YGI1_9ZZZZ</name>
<dbReference type="EMBL" id="LAZR01053518">
    <property type="protein sequence ID" value="KKK80578.1"/>
    <property type="molecule type" value="Genomic_DNA"/>
</dbReference>
<sequence>VDDHYIFEFIDEFGTAVYAYLEVHNPINRRKFNIKEKKNVGMVCGLTLGHCYPSKGPLMLAYT</sequence>
<organism evidence="1">
    <name type="scientific">marine sediment metagenome</name>
    <dbReference type="NCBI Taxonomy" id="412755"/>
    <lineage>
        <taxon>unclassified sequences</taxon>
        <taxon>metagenomes</taxon>
        <taxon>ecological metagenomes</taxon>
    </lineage>
</organism>
<dbReference type="AlphaFoldDB" id="A0A0F8YGI1"/>
<evidence type="ECO:0000313" key="1">
    <source>
        <dbReference type="EMBL" id="KKK80578.1"/>
    </source>
</evidence>
<reference evidence="1" key="1">
    <citation type="journal article" date="2015" name="Nature">
        <title>Complex archaea that bridge the gap between prokaryotes and eukaryotes.</title>
        <authorList>
            <person name="Spang A."/>
            <person name="Saw J.H."/>
            <person name="Jorgensen S.L."/>
            <person name="Zaremba-Niedzwiedzka K."/>
            <person name="Martijn J."/>
            <person name="Lind A.E."/>
            <person name="van Eijk R."/>
            <person name="Schleper C."/>
            <person name="Guy L."/>
            <person name="Ettema T.J."/>
        </authorList>
    </citation>
    <scope>NUCLEOTIDE SEQUENCE</scope>
</reference>
<gene>
    <name evidence="1" type="ORF">LCGC14_2822100</name>
</gene>
<feature type="non-terminal residue" evidence="1">
    <location>
        <position position="1"/>
    </location>
</feature>
<accession>A0A0F8YGI1</accession>
<comment type="caution">
    <text evidence="1">The sequence shown here is derived from an EMBL/GenBank/DDBJ whole genome shotgun (WGS) entry which is preliminary data.</text>
</comment>
<protein>
    <submittedName>
        <fullName evidence="1">Uncharacterized protein</fullName>
    </submittedName>
</protein>